<dbReference type="EMBL" id="JAKLMC020000003">
    <property type="protein sequence ID" value="KAK5957486.1"/>
    <property type="molecule type" value="Genomic_DNA"/>
</dbReference>
<dbReference type="InterPro" id="IPR001509">
    <property type="entry name" value="Epimerase_deHydtase"/>
</dbReference>
<evidence type="ECO:0000256" key="1">
    <source>
        <dbReference type="ARBA" id="ARBA00023002"/>
    </source>
</evidence>
<comment type="caution">
    <text evidence="5">The sequence shown here is derived from an EMBL/GenBank/DDBJ whole genome shotgun (WGS) entry which is preliminary data.</text>
</comment>
<dbReference type="PANTHER" id="PTHR10366">
    <property type="entry name" value="NAD DEPENDENT EPIMERASE/DEHYDRATASE"/>
    <property type="match status" value="1"/>
</dbReference>
<dbReference type="GO" id="GO:0016616">
    <property type="term" value="F:oxidoreductase activity, acting on the CH-OH group of donors, NAD or NADP as acceptor"/>
    <property type="evidence" value="ECO:0007669"/>
    <property type="project" value="TreeGrafter"/>
</dbReference>
<evidence type="ECO:0000259" key="4">
    <source>
        <dbReference type="Pfam" id="PF01370"/>
    </source>
</evidence>
<dbReference type="Gene3D" id="3.40.50.720">
    <property type="entry name" value="NAD(P)-binding Rossmann-like Domain"/>
    <property type="match status" value="1"/>
</dbReference>
<keyword evidence="6" id="KW-1185">Reference proteome</keyword>
<dbReference type="InterPro" id="IPR050425">
    <property type="entry name" value="NAD(P)_dehydrat-like"/>
</dbReference>
<organism evidence="5 6">
    <name type="scientific">Knufia fluminis</name>
    <dbReference type="NCBI Taxonomy" id="191047"/>
    <lineage>
        <taxon>Eukaryota</taxon>
        <taxon>Fungi</taxon>
        <taxon>Dikarya</taxon>
        <taxon>Ascomycota</taxon>
        <taxon>Pezizomycotina</taxon>
        <taxon>Eurotiomycetes</taxon>
        <taxon>Chaetothyriomycetidae</taxon>
        <taxon>Chaetothyriales</taxon>
        <taxon>Trichomeriaceae</taxon>
        <taxon>Knufia</taxon>
    </lineage>
</organism>
<dbReference type="AlphaFoldDB" id="A0AAN8IB08"/>
<dbReference type="PANTHER" id="PTHR10366:SF564">
    <property type="entry name" value="STEROL-4-ALPHA-CARBOXYLATE 3-DEHYDROGENASE, DECARBOXYLATING"/>
    <property type="match status" value="1"/>
</dbReference>
<sequence>MRSTTTSLILTASIYLGQPTHAQLSSCADLGNAQCPFIVTSGGLTTCTVDNEWLDAVGVANITNSLAAEPLSWTVGYMPRDSRTDGKLGTDHLNFYLGQPPDLDLRQHSSVKACALFFDGIASKLNFSASEASVGASAAKGTCADALTAQCVNDWVGQVQKKAEQLDETKFTCQLLAKELRDDPPATCKIAKQSWGAVSGQDLTGPNMPLPLVTGRCSPTFNGQYSLTKVHQVNSSTEEMILTHLTPVFTGMKPLNGRTAAVDTTLSCLKPIMDNAGGPTDEGFQFQGGSGKTKSLMNISQPMLGTARVSLVAILVKIRIGAIAAKSTIVLLVCTKLGARLSCTQYEEEHLKRSPSCWKDVNIVVVIPAILIHAAQQLALAPASPSRSAMDNFTPSSLILVTGANGHVAQHTVAQLLALPVDQRPRTRATVRSETSAAGLKQIFAEHITSGILELVYIPDIAKPSAFDTAVQGCTHIAHIASPLVVGAKDVEKDVLIPAVRGTTSLLNSALTVHSLQSVVVTSSFAAVMDPMYGLRPGHTYTPEDWNPISYETAADPNLDLSAWSEKYRAFITYMASKKLAEKAAWDLYDEAKPIWRFCTINPAYIGGPNVLPLAKGADSLSFSQGLIWQVASSKPGDKWIEPDYPYWVDVRDVARAHIWALVTPASSRERFILGPHRTTYARMADVLRSRMGVECSEEKQELDCFEVESKNCEEILGIKEWVGFEDMVCDTVEQVNGLTK</sequence>
<dbReference type="Pfam" id="PF01370">
    <property type="entry name" value="Epimerase"/>
    <property type="match status" value="1"/>
</dbReference>
<keyword evidence="1" id="KW-0560">Oxidoreductase</keyword>
<gene>
    <name evidence="5" type="ORF">OHC33_001861</name>
</gene>
<dbReference type="Proteomes" id="UP001316803">
    <property type="component" value="Unassembled WGS sequence"/>
</dbReference>
<protein>
    <recommendedName>
        <fullName evidence="4">NAD-dependent epimerase/dehydratase domain-containing protein</fullName>
    </recommendedName>
</protein>
<accession>A0AAN8IB08</accession>
<reference evidence="5 6" key="1">
    <citation type="submission" date="2022-12" db="EMBL/GenBank/DDBJ databases">
        <title>Genomic features and morphological characterization of a novel Knufia sp. strain isolated from spacecraft assembly facility.</title>
        <authorList>
            <person name="Teixeira M."/>
            <person name="Chander A.M."/>
            <person name="Stajich J.E."/>
            <person name="Venkateswaran K."/>
        </authorList>
    </citation>
    <scope>NUCLEOTIDE SEQUENCE [LARGE SCALE GENOMIC DNA]</scope>
    <source>
        <strain evidence="5 6">FJI-L2-BK-P2</strain>
    </source>
</reference>
<dbReference type="InterPro" id="IPR036291">
    <property type="entry name" value="NAD(P)-bd_dom_sf"/>
</dbReference>
<dbReference type="SUPFAM" id="SSF51735">
    <property type="entry name" value="NAD(P)-binding Rossmann-fold domains"/>
    <property type="match status" value="1"/>
</dbReference>
<evidence type="ECO:0000313" key="5">
    <source>
        <dbReference type="EMBL" id="KAK5957486.1"/>
    </source>
</evidence>
<feature type="domain" description="NAD-dependent epimerase/dehydratase" evidence="4">
    <location>
        <begin position="399"/>
        <end position="669"/>
    </location>
</feature>
<name>A0AAN8IB08_9EURO</name>
<comment type="similarity">
    <text evidence="2">Belongs to the NAD(P)-dependent epimerase/dehydratase family. Dihydroflavonol-4-reductase subfamily.</text>
</comment>
<evidence type="ECO:0000256" key="2">
    <source>
        <dbReference type="ARBA" id="ARBA00023445"/>
    </source>
</evidence>
<keyword evidence="3" id="KW-0732">Signal</keyword>
<feature type="chain" id="PRO_5042875425" description="NAD-dependent epimerase/dehydratase domain-containing protein" evidence="3">
    <location>
        <begin position="23"/>
        <end position="741"/>
    </location>
</feature>
<proteinExistence type="inferred from homology"/>
<evidence type="ECO:0000256" key="3">
    <source>
        <dbReference type="SAM" id="SignalP"/>
    </source>
</evidence>
<feature type="signal peptide" evidence="3">
    <location>
        <begin position="1"/>
        <end position="22"/>
    </location>
</feature>
<evidence type="ECO:0000313" key="6">
    <source>
        <dbReference type="Proteomes" id="UP001316803"/>
    </source>
</evidence>